<keyword evidence="2" id="KW-1185">Reference proteome</keyword>
<dbReference type="InterPro" id="IPR036691">
    <property type="entry name" value="Endo/exonu/phosph_ase_sf"/>
</dbReference>
<name>A0ABN9PJF1_9DINO</name>
<organism evidence="1 2">
    <name type="scientific">Prorocentrum cordatum</name>
    <dbReference type="NCBI Taxonomy" id="2364126"/>
    <lineage>
        <taxon>Eukaryota</taxon>
        <taxon>Sar</taxon>
        <taxon>Alveolata</taxon>
        <taxon>Dinophyceae</taxon>
        <taxon>Prorocentrales</taxon>
        <taxon>Prorocentraceae</taxon>
        <taxon>Prorocentrum</taxon>
    </lineage>
</organism>
<evidence type="ECO:0000313" key="2">
    <source>
        <dbReference type="Proteomes" id="UP001189429"/>
    </source>
</evidence>
<dbReference type="Gene3D" id="3.60.10.10">
    <property type="entry name" value="Endonuclease/exonuclease/phosphatase"/>
    <property type="match status" value="1"/>
</dbReference>
<reference evidence="1" key="1">
    <citation type="submission" date="2023-10" db="EMBL/GenBank/DDBJ databases">
        <authorList>
            <person name="Chen Y."/>
            <person name="Shah S."/>
            <person name="Dougan E. K."/>
            <person name="Thang M."/>
            <person name="Chan C."/>
        </authorList>
    </citation>
    <scope>NUCLEOTIDE SEQUENCE [LARGE SCALE GENOMIC DNA]</scope>
</reference>
<dbReference type="Proteomes" id="UP001189429">
    <property type="component" value="Unassembled WGS sequence"/>
</dbReference>
<feature type="non-terminal residue" evidence="1">
    <location>
        <position position="264"/>
    </location>
</feature>
<evidence type="ECO:0008006" key="3">
    <source>
        <dbReference type="Google" id="ProtNLM"/>
    </source>
</evidence>
<dbReference type="EMBL" id="CAUYUJ010000572">
    <property type="protein sequence ID" value="CAK0791396.1"/>
    <property type="molecule type" value="Genomic_DNA"/>
</dbReference>
<protein>
    <recommendedName>
        <fullName evidence="3">Nocturnin</fullName>
    </recommendedName>
</protein>
<accession>A0ABN9PJF1</accession>
<evidence type="ECO:0000313" key="1">
    <source>
        <dbReference type="EMBL" id="CAK0791396.1"/>
    </source>
</evidence>
<dbReference type="SUPFAM" id="SSF56219">
    <property type="entry name" value="DNase I-like"/>
    <property type="match status" value="1"/>
</dbReference>
<sequence>MALATLAAGTLNVARAGRLESRAYAILRALHGVGLNVVALQECQNVDFNDTLIQRLGWDAASKSTCMRAAVLLKRRHLPHMIASYQADRVAMIVHRSGVCFTSAYFADASHPDAPEICRRILHDVRRLHRQAQANHGHHFRLLLACDANVELTPELEVDGRRVTGPGLRRSRERGLGRNGAIDLEDRRAKEVCMRDQIEEFLEEEELAAINTFEARVPTYWHFGESEPTKVLDYILAPRQWTVEDISYSWLQDGRVARLSDHAV</sequence>
<gene>
    <name evidence="1" type="ORF">PCOR1329_LOCUS2299</name>
</gene>
<comment type="caution">
    <text evidence="1">The sequence shown here is derived from an EMBL/GenBank/DDBJ whole genome shotgun (WGS) entry which is preliminary data.</text>
</comment>
<proteinExistence type="predicted"/>